<keyword evidence="11" id="KW-1185">Reference proteome</keyword>
<dbReference type="Pfam" id="PF01743">
    <property type="entry name" value="PolyA_pol"/>
    <property type="match status" value="1"/>
</dbReference>
<dbReference type="STRING" id="1447875.A0A2B7X2P8"/>
<evidence type="ECO:0000256" key="6">
    <source>
        <dbReference type="RuleBase" id="RU003953"/>
    </source>
</evidence>
<evidence type="ECO:0000256" key="2">
    <source>
        <dbReference type="ARBA" id="ARBA00022679"/>
    </source>
</evidence>
<feature type="compositionally biased region" description="Low complexity" evidence="7">
    <location>
        <begin position="997"/>
        <end position="1012"/>
    </location>
</feature>
<dbReference type="InterPro" id="IPR011989">
    <property type="entry name" value="ARM-like"/>
</dbReference>
<dbReference type="Gene3D" id="3.30.460.10">
    <property type="entry name" value="Beta Polymerase, domain 2"/>
    <property type="match status" value="1"/>
</dbReference>
<dbReference type="SUPFAM" id="SSF81891">
    <property type="entry name" value="Poly A polymerase C-terminal region-like"/>
    <property type="match status" value="1"/>
</dbReference>
<dbReference type="GO" id="GO:0052929">
    <property type="term" value="F:ATP:3'-cytidine-cytidine-tRNA adenylyltransferase activity"/>
    <property type="evidence" value="ECO:0007669"/>
    <property type="project" value="TreeGrafter"/>
</dbReference>
<dbReference type="OrthoDB" id="445712at2759"/>
<sequence length="1236" mass="139105">MTPRLPIPLRAIPYSRLTLTHSAASHLTAPCKRPLITWREIKSRILDRSPFSPSLPFRDLMSFREPESPSLEQRPNKRRRILETPEEEEAKTIMAKETDISPSSLPRITLTPIEQALRLCLLDAAEYIQQRPRNDTETTAITNEPLVLRFAGGWVRDKLLGAESHDIDVAINSMTGEKFGEGLKEYLDIPGNLDKYRNHAGVATAVDFIKLHKIEKNPEKSKHLETSTTKIFGLDIDLVNLRKETYTDDSRNPQIEMGTPEEDALRRDATVNSLFYNIHTESVEDFTGKGLQDMAHKIIRTPMAPFQTFKDDPLRVLRLLRFASRLGYTIDKETEDAMKIEDIKLALKAKITRERVGVEIEKTLRGPDPLTALQRINRLGLYDTIFANLQDDAMVDTSTWERAYNSLALLLSNPSDDNVESHKTRQYLRDMLIRDDTDLYYAWFLAAVAPWTTVPDPTPSKPTKPVTPRATTVARDSLCANNKACTIISAASKYHRMISDFESSFLNDKIAASPIEARVATGQFIRTLGQDWRSCFVLAMVLEAMQGQEADQVFGEYEKLLAYIERSDLLDAVALRPLINGRDIMNGLGVKTGPWMGKAVEMVMEWQLRNPQETSKEAAMNEIIRRKDELDLDTRESLKAVNDSIEYHVDAPSIEPNIRLQQLWSEISAIGSSATTEDVCENLFLVEAVLRTTNPDHLQREDREAARYLIFWVADAILPSRGFTQSWEQAQLSDCKDAILSTLAKHKLARLKSSVGVSVIELLNLISPINELELDDAVDIVTALAALTCKKDPWTTERAYDKASTILENYESFLRSSSKGELSTVLEVILTKKVKPLFSKTKTPAVTAAGRKNVHPVPQPRFDPSIFDPESKPWKFKDVYVVTVLSWVIGRYSPSDQRIIESQFPLLVPAILSLIDDETLSFKAKGCELLSNFLVPLEESGSDMLKRTNLDSVFQDALTPCLLSLPTITPEPESIHLLQYAYSALLAVIRTRFPPSQFQYPSPSPRTTQPTSKQDNDSQKRLESLTRLLRHSILHSYHHTSNPRPIENTSISSYPYPRLSALLLSQLPPVFSELGIHTTKHLQDLVPMLSATLSNPFGTAYPPLLSAAAEATRMLVLNAWPRIWRWRAEVLDGLCACWLHVREDSEDVVGASDASAGDWRKEDLKKLQRALKEVVGVLKIAVEECSVLVPEEGAGAERAQEKNSEVIDVQSEFGKLVEGDEKLNGLLIGNEYFDTQ</sequence>
<dbReference type="AlphaFoldDB" id="A0A2B7X2P8"/>
<feature type="region of interest" description="Disordered" evidence="7">
    <location>
        <begin position="997"/>
        <end position="1021"/>
    </location>
</feature>
<evidence type="ECO:0000256" key="7">
    <source>
        <dbReference type="SAM" id="MobiDB-lite"/>
    </source>
</evidence>
<evidence type="ECO:0000259" key="8">
    <source>
        <dbReference type="Pfam" id="PF01743"/>
    </source>
</evidence>
<dbReference type="PANTHER" id="PTHR13734:SF5">
    <property type="entry name" value="CCA TRNA NUCLEOTIDYLTRANSFERASE, MITOCHONDRIAL"/>
    <property type="match status" value="1"/>
</dbReference>
<dbReference type="PANTHER" id="PTHR13734">
    <property type="entry name" value="TRNA-NUCLEOTIDYLTRANSFERASE"/>
    <property type="match status" value="1"/>
</dbReference>
<feature type="region of interest" description="Disordered" evidence="7">
    <location>
        <begin position="58"/>
        <end position="95"/>
    </location>
</feature>
<dbReference type="InterPro" id="IPR002646">
    <property type="entry name" value="PolA_pol_head_dom"/>
</dbReference>
<accession>A0A2B7X2P8</accession>
<dbReference type="InterPro" id="IPR016024">
    <property type="entry name" value="ARM-type_fold"/>
</dbReference>
<dbReference type="GO" id="GO:0005739">
    <property type="term" value="C:mitochondrion"/>
    <property type="evidence" value="ECO:0007669"/>
    <property type="project" value="UniProtKB-ARBA"/>
</dbReference>
<dbReference type="GO" id="GO:0000166">
    <property type="term" value="F:nucleotide binding"/>
    <property type="evidence" value="ECO:0007669"/>
    <property type="project" value="UniProtKB-KW"/>
</dbReference>
<keyword evidence="4 6" id="KW-0694">RNA-binding</keyword>
<dbReference type="InterPro" id="IPR043519">
    <property type="entry name" value="NT_sf"/>
</dbReference>
<feature type="domain" description="Poly A polymerase head" evidence="8">
    <location>
        <begin position="148"/>
        <end position="300"/>
    </location>
</feature>
<keyword evidence="2 6" id="KW-0808">Transferase</keyword>
<dbReference type="EMBL" id="PDNB01000149">
    <property type="protein sequence ID" value="PGH03326.1"/>
    <property type="molecule type" value="Genomic_DNA"/>
</dbReference>
<dbReference type="GO" id="GO:0003723">
    <property type="term" value="F:RNA binding"/>
    <property type="evidence" value="ECO:0007669"/>
    <property type="project" value="UniProtKB-KW"/>
</dbReference>
<dbReference type="Proteomes" id="UP000223968">
    <property type="component" value="Unassembled WGS sequence"/>
</dbReference>
<dbReference type="SUPFAM" id="SSF81301">
    <property type="entry name" value="Nucleotidyltransferase"/>
    <property type="match status" value="1"/>
</dbReference>
<dbReference type="SUPFAM" id="SSF48371">
    <property type="entry name" value="ARM repeat"/>
    <property type="match status" value="1"/>
</dbReference>
<dbReference type="GO" id="GO:0110078">
    <property type="term" value="C:TTT Hsp90 cochaperone complex"/>
    <property type="evidence" value="ECO:0007669"/>
    <property type="project" value="InterPro"/>
</dbReference>
<comment type="caution">
    <text evidence="10">The sequence shown here is derived from an EMBL/GenBank/DDBJ whole genome shotgun (WGS) entry which is preliminary data.</text>
</comment>
<protein>
    <recommendedName>
        <fullName evidence="12">Poly A polymerase head domain-containing protein</fullName>
    </recommendedName>
</protein>
<dbReference type="GO" id="GO:0001680">
    <property type="term" value="P:tRNA 3'-terminal CCA addition"/>
    <property type="evidence" value="ECO:0007669"/>
    <property type="project" value="UniProtKB-ARBA"/>
</dbReference>
<dbReference type="Gene3D" id="1.10.3090.10">
    <property type="entry name" value="cca-adding enzyme, domain 2"/>
    <property type="match status" value="1"/>
</dbReference>
<name>A0A2B7X2P8_9EURO</name>
<comment type="similarity">
    <text evidence="1 6">Belongs to the tRNA nucleotidyltransferase/poly(A) polymerase family.</text>
</comment>
<dbReference type="GO" id="GO:0052927">
    <property type="term" value="F:CC tRNA cytidylyltransferase activity"/>
    <property type="evidence" value="ECO:0007669"/>
    <property type="project" value="TreeGrafter"/>
</dbReference>
<gene>
    <name evidence="10" type="ORF">AJ79_07404</name>
</gene>
<dbReference type="Gene3D" id="1.25.10.10">
    <property type="entry name" value="Leucine-rich Repeat Variant"/>
    <property type="match status" value="1"/>
</dbReference>
<dbReference type="InterPro" id="IPR018870">
    <property type="entry name" value="Tti2"/>
</dbReference>
<evidence type="ECO:0000256" key="4">
    <source>
        <dbReference type="ARBA" id="ARBA00022884"/>
    </source>
</evidence>
<evidence type="ECO:0000256" key="1">
    <source>
        <dbReference type="ARBA" id="ARBA00007265"/>
    </source>
</evidence>
<dbReference type="CDD" id="cd05398">
    <property type="entry name" value="NT_ClassII-CCAase"/>
    <property type="match status" value="1"/>
</dbReference>
<feature type="domain" description="tRNA nucleotidyltransferase/poly(A) polymerase RNA and SrmB- binding" evidence="9">
    <location>
        <begin position="327"/>
        <end position="389"/>
    </location>
</feature>
<evidence type="ECO:0000313" key="10">
    <source>
        <dbReference type="EMBL" id="PGH03326.1"/>
    </source>
</evidence>
<dbReference type="Pfam" id="PF10521">
    <property type="entry name" value="Tti2"/>
    <property type="match status" value="1"/>
</dbReference>
<keyword evidence="3" id="KW-0547">Nucleotide-binding</keyword>
<organism evidence="10 11">
    <name type="scientific">Helicocarpus griseus UAMH5409</name>
    <dbReference type="NCBI Taxonomy" id="1447875"/>
    <lineage>
        <taxon>Eukaryota</taxon>
        <taxon>Fungi</taxon>
        <taxon>Dikarya</taxon>
        <taxon>Ascomycota</taxon>
        <taxon>Pezizomycotina</taxon>
        <taxon>Eurotiomycetes</taxon>
        <taxon>Eurotiomycetidae</taxon>
        <taxon>Onygenales</taxon>
        <taxon>Ajellomycetaceae</taxon>
        <taxon>Helicocarpus</taxon>
    </lineage>
</organism>
<dbReference type="InterPro" id="IPR032828">
    <property type="entry name" value="PolyA_RNA-bd"/>
</dbReference>
<evidence type="ECO:0000256" key="5">
    <source>
        <dbReference type="ARBA" id="ARBA00034736"/>
    </source>
</evidence>
<dbReference type="Pfam" id="PF12627">
    <property type="entry name" value="PolyA_pol_RNAbd"/>
    <property type="match status" value="1"/>
</dbReference>
<comment type="similarity">
    <text evidence="5">Belongs to the TTI2 family.</text>
</comment>
<evidence type="ECO:0000256" key="3">
    <source>
        <dbReference type="ARBA" id="ARBA00022741"/>
    </source>
</evidence>
<reference evidence="10 11" key="1">
    <citation type="submission" date="2017-10" db="EMBL/GenBank/DDBJ databases">
        <title>Comparative genomics in systemic dimorphic fungi from Ajellomycetaceae.</title>
        <authorList>
            <person name="Munoz J.F."/>
            <person name="Mcewen J.G."/>
            <person name="Clay O.K."/>
            <person name="Cuomo C.A."/>
        </authorList>
    </citation>
    <scope>NUCLEOTIDE SEQUENCE [LARGE SCALE GENOMIC DNA]</scope>
    <source>
        <strain evidence="10 11">UAMH5409</strain>
    </source>
</reference>
<proteinExistence type="inferred from homology"/>
<evidence type="ECO:0008006" key="12">
    <source>
        <dbReference type="Google" id="ProtNLM"/>
    </source>
</evidence>
<evidence type="ECO:0000313" key="11">
    <source>
        <dbReference type="Proteomes" id="UP000223968"/>
    </source>
</evidence>
<dbReference type="FunFam" id="3.30.460.10:FF:000019">
    <property type="entry name" value="tRNA nucleotidyltransferase cca2"/>
    <property type="match status" value="1"/>
</dbReference>
<evidence type="ECO:0000259" key="9">
    <source>
        <dbReference type="Pfam" id="PF12627"/>
    </source>
</evidence>